<reference evidence="1 2" key="1">
    <citation type="submission" date="2021-06" db="EMBL/GenBank/DDBJ databases">
        <authorList>
            <person name="Kallberg Y."/>
            <person name="Tangrot J."/>
            <person name="Rosling A."/>
        </authorList>
    </citation>
    <scope>NUCLEOTIDE SEQUENCE [LARGE SCALE GENOMIC DNA]</scope>
    <source>
        <strain evidence="1 2">120-4 pot B 10/14</strain>
    </source>
</reference>
<proteinExistence type="predicted"/>
<protein>
    <submittedName>
        <fullName evidence="1">31086_t:CDS:1</fullName>
    </submittedName>
</protein>
<gene>
    <name evidence="1" type="ORF">GMARGA_LOCUS971</name>
</gene>
<keyword evidence="2" id="KW-1185">Reference proteome</keyword>
<dbReference type="Proteomes" id="UP000789901">
    <property type="component" value="Unassembled WGS sequence"/>
</dbReference>
<dbReference type="PANTHER" id="PTHR45786:SF74">
    <property type="entry name" value="ATP-DEPENDENT DNA HELICASE"/>
    <property type="match status" value="1"/>
</dbReference>
<organism evidence="1 2">
    <name type="scientific">Gigaspora margarita</name>
    <dbReference type="NCBI Taxonomy" id="4874"/>
    <lineage>
        <taxon>Eukaryota</taxon>
        <taxon>Fungi</taxon>
        <taxon>Fungi incertae sedis</taxon>
        <taxon>Mucoromycota</taxon>
        <taxon>Glomeromycotina</taxon>
        <taxon>Glomeromycetes</taxon>
        <taxon>Diversisporales</taxon>
        <taxon>Gigasporaceae</taxon>
        <taxon>Gigaspora</taxon>
    </lineage>
</organism>
<name>A0ABM8VY08_GIGMA</name>
<accession>A0ABM8VY08</accession>
<sequence>MDPPEPLYTLLFGSDLCSKYFREIIRAYNIAILFASMRAQIDEQIIGTKGIYAFRIHREIYYNIGTLLLQNNNAQLQFAQLYFYNTHNELQNRLHIMPELDSIILNELQNMLHCINPYTATIRQIHEI</sequence>
<evidence type="ECO:0000313" key="2">
    <source>
        <dbReference type="Proteomes" id="UP000789901"/>
    </source>
</evidence>
<dbReference type="EMBL" id="CAJVQB010000213">
    <property type="protein sequence ID" value="CAG8475245.1"/>
    <property type="molecule type" value="Genomic_DNA"/>
</dbReference>
<comment type="caution">
    <text evidence="1">The sequence shown here is derived from an EMBL/GenBank/DDBJ whole genome shotgun (WGS) entry which is preliminary data.</text>
</comment>
<evidence type="ECO:0000313" key="1">
    <source>
        <dbReference type="EMBL" id="CAG8475245.1"/>
    </source>
</evidence>
<dbReference type="PANTHER" id="PTHR45786">
    <property type="entry name" value="DNA BINDING PROTEIN-LIKE"/>
    <property type="match status" value="1"/>
</dbReference>